<evidence type="ECO:0000256" key="3">
    <source>
        <dbReference type="ARBA" id="ARBA00022692"/>
    </source>
</evidence>
<sequence length="443" mass="45083">MPAPASLPPAPASLTPWPVMVVAVMVTGILSGVGGTVLSLLLHMIQHLAYGYGQPGGPHTFEQGVSAAAPWRRIAALCGAGLVAGVGWWALGRFGRPLVGIGAAVGKTELGRPMPPLSTVVHLLLQIVTVALGSPLGREVAPRELGAVMATGTGRMLGLVPADRRIIIACGAGAGLSAVYNVPLGGALFILEVLLGTMGQRAVLCAIGASAIGACVPWAVLGNVHQYAIGTMALTAPVMLWALCAGPIVGVVAHGVKRMMAVVQSRAAKGVSRIGWCLVVFPLLGVLTCFYPQLPGNGRGPMQLALSDQMGVQTAAVVLALKLVVIMGAMRAGAAGGLLTPSLAMGALLSTVLAGVWNLFLPPVAMGTVALLGGIAFLGTFMSMPLTAIALGIEFTQMEHDLWVPVLLVSAGALLGMRVCARLDGQPAPMLRPSTLGSMSARS</sequence>
<protein>
    <submittedName>
        <fullName evidence="11">Chloride channel protein</fullName>
    </submittedName>
</protein>
<proteinExistence type="predicted"/>
<feature type="transmembrane region" description="Helical" evidence="10">
    <location>
        <begin position="402"/>
        <end position="421"/>
    </location>
</feature>
<keyword evidence="9" id="KW-0407">Ion channel</keyword>
<dbReference type="PRINTS" id="PR00762">
    <property type="entry name" value="CLCHANNEL"/>
</dbReference>
<evidence type="ECO:0000256" key="7">
    <source>
        <dbReference type="ARBA" id="ARBA00023173"/>
    </source>
</evidence>
<evidence type="ECO:0000313" key="12">
    <source>
        <dbReference type="Proteomes" id="UP000009044"/>
    </source>
</evidence>
<keyword evidence="7" id="KW-0869">Chloride channel</keyword>
<dbReference type="SUPFAM" id="SSF81340">
    <property type="entry name" value="Clc chloride channel"/>
    <property type="match status" value="1"/>
</dbReference>
<gene>
    <name evidence="11" type="ordered locus">GLX_14320</name>
</gene>
<feature type="transmembrane region" description="Helical" evidence="10">
    <location>
        <begin position="366"/>
        <end position="390"/>
    </location>
</feature>
<keyword evidence="8" id="KW-0868">Chloride</keyword>
<feature type="transmembrane region" description="Helical" evidence="10">
    <location>
        <begin position="74"/>
        <end position="91"/>
    </location>
</feature>
<dbReference type="PANTHER" id="PTHR43427:SF6">
    <property type="entry name" value="CHLORIDE CHANNEL PROTEIN CLC-E"/>
    <property type="match status" value="1"/>
</dbReference>
<comment type="subcellular location">
    <subcellularLocation>
        <location evidence="1">Membrane</location>
        <topology evidence="1">Multi-pass membrane protein</topology>
    </subcellularLocation>
</comment>
<dbReference type="EMBL" id="AP012159">
    <property type="protein sequence ID" value="BAK83844.1"/>
    <property type="molecule type" value="Genomic_DNA"/>
</dbReference>
<dbReference type="Proteomes" id="UP000009044">
    <property type="component" value="Chromosome"/>
</dbReference>
<dbReference type="GO" id="GO:0005254">
    <property type="term" value="F:chloride channel activity"/>
    <property type="evidence" value="ECO:0007669"/>
    <property type="project" value="UniProtKB-KW"/>
</dbReference>
<dbReference type="PATRIC" id="fig|634177.7.peg.1642"/>
<keyword evidence="2" id="KW-0813">Transport</keyword>
<dbReference type="InterPro" id="IPR001807">
    <property type="entry name" value="ClC"/>
</dbReference>
<reference evidence="12" key="1">
    <citation type="journal article" date="2011" name="J. Bacteriol.">
        <title>Complete genome sequence of NBRC 3288, a unique cellulose-nonproducing strain of Gluconacetobacter xylinus isolated from vinegar.</title>
        <authorList>
            <person name="Ogino H."/>
            <person name="Azuma Y."/>
            <person name="Hosoyama A."/>
            <person name="Nakazawa H."/>
            <person name="Matsutani M."/>
            <person name="Hasegawa A."/>
            <person name="Otsuyama K."/>
            <person name="Matsushita K."/>
            <person name="Fujita N."/>
            <person name="Shirai M."/>
        </authorList>
    </citation>
    <scope>NUCLEOTIDE SEQUENCE [LARGE SCALE GENOMIC DNA]</scope>
    <source>
        <strain evidence="12">NBRC 3288 / BCRC 11682 / LMG 1693</strain>
    </source>
</reference>
<feature type="transmembrane region" description="Helical" evidence="10">
    <location>
        <begin position="227"/>
        <end position="253"/>
    </location>
</feature>
<keyword evidence="4 10" id="KW-1133">Transmembrane helix</keyword>
<evidence type="ECO:0000256" key="4">
    <source>
        <dbReference type="ARBA" id="ARBA00022989"/>
    </source>
</evidence>
<dbReference type="PANTHER" id="PTHR43427">
    <property type="entry name" value="CHLORIDE CHANNEL PROTEIN CLC-E"/>
    <property type="match status" value="1"/>
</dbReference>
<dbReference type="AlphaFoldDB" id="G2I6U7"/>
<organism evidence="11 12">
    <name type="scientific">Komagataeibacter medellinensis (strain NBRC 3288 / BCRC 11682 / LMG 1693 / Kondo 51)</name>
    <name type="common">Gluconacetobacter medellinensis</name>
    <dbReference type="NCBI Taxonomy" id="634177"/>
    <lineage>
        <taxon>Bacteria</taxon>
        <taxon>Pseudomonadati</taxon>
        <taxon>Pseudomonadota</taxon>
        <taxon>Alphaproteobacteria</taxon>
        <taxon>Acetobacterales</taxon>
        <taxon>Acetobacteraceae</taxon>
        <taxon>Komagataeibacter</taxon>
    </lineage>
</organism>
<dbReference type="InterPro" id="IPR050368">
    <property type="entry name" value="ClC-type_chloride_channel"/>
</dbReference>
<dbReference type="eggNOG" id="COG0038">
    <property type="taxonomic scope" value="Bacteria"/>
</dbReference>
<evidence type="ECO:0000256" key="5">
    <source>
        <dbReference type="ARBA" id="ARBA00023065"/>
    </source>
</evidence>
<evidence type="ECO:0000256" key="10">
    <source>
        <dbReference type="SAM" id="Phobius"/>
    </source>
</evidence>
<evidence type="ECO:0000256" key="8">
    <source>
        <dbReference type="ARBA" id="ARBA00023214"/>
    </source>
</evidence>
<accession>G2I6U7</accession>
<keyword evidence="3 10" id="KW-0812">Transmembrane</keyword>
<evidence type="ECO:0000313" key="11">
    <source>
        <dbReference type="EMBL" id="BAK83844.1"/>
    </source>
</evidence>
<dbReference type="HOGENOM" id="CLU_015263_0_0_5"/>
<evidence type="ECO:0000256" key="2">
    <source>
        <dbReference type="ARBA" id="ARBA00022448"/>
    </source>
</evidence>
<feature type="transmembrane region" description="Helical" evidence="10">
    <location>
        <begin position="274"/>
        <end position="294"/>
    </location>
</feature>
<dbReference type="InterPro" id="IPR014743">
    <property type="entry name" value="Cl-channel_core"/>
</dbReference>
<evidence type="ECO:0000256" key="6">
    <source>
        <dbReference type="ARBA" id="ARBA00023136"/>
    </source>
</evidence>
<feature type="transmembrane region" description="Helical" evidence="10">
    <location>
        <begin position="166"/>
        <end position="191"/>
    </location>
</feature>
<keyword evidence="6 10" id="KW-0472">Membrane</keyword>
<feature type="transmembrane region" description="Helical" evidence="10">
    <location>
        <begin position="342"/>
        <end position="360"/>
    </location>
</feature>
<keyword evidence="5" id="KW-0406">Ion transport</keyword>
<feature type="transmembrane region" description="Helical" evidence="10">
    <location>
        <begin position="20"/>
        <end position="42"/>
    </location>
</feature>
<evidence type="ECO:0000256" key="9">
    <source>
        <dbReference type="ARBA" id="ARBA00023303"/>
    </source>
</evidence>
<name>G2I6U7_KOMMN</name>
<feature type="transmembrane region" description="Helical" evidence="10">
    <location>
        <begin position="203"/>
        <end position="221"/>
    </location>
</feature>
<dbReference type="Pfam" id="PF00654">
    <property type="entry name" value="Voltage_CLC"/>
    <property type="match status" value="1"/>
</dbReference>
<feature type="transmembrane region" description="Helical" evidence="10">
    <location>
        <begin position="310"/>
        <end position="330"/>
    </location>
</feature>
<dbReference type="GO" id="GO:0034707">
    <property type="term" value="C:chloride channel complex"/>
    <property type="evidence" value="ECO:0007669"/>
    <property type="project" value="UniProtKB-KW"/>
</dbReference>
<dbReference type="KEGG" id="gxy:GLX_14320"/>
<dbReference type="Gene3D" id="1.10.3080.10">
    <property type="entry name" value="Clc chloride channel"/>
    <property type="match status" value="1"/>
</dbReference>
<evidence type="ECO:0000256" key="1">
    <source>
        <dbReference type="ARBA" id="ARBA00004141"/>
    </source>
</evidence>